<protein>
    <submittedName>
        <fullName evidence="1">DUF6686 family protein</fullName>
    </submittedName>
</protein>
<organism evidence="1 2">
    <name type="scientific">Sphingobacterium tenebrionis</name>
    <dbReference type="NCBI Taxonomy" id="3111775"/>
    <lineage>
        <taxon>Bacteria</taxon>
        <taxon>Pseudomonadati</taxon>
        <taxon>Bacteroidota</taxon>
        <taxon>Sphingobacteriia</taxon>
        <taxon>Sphingobacteriales</taxon>
        <taxon>Sphingobacteriaceae</taxon>
        <taxon>Sphingobacterium</taxon>
    </lineage>
</organism>
<dbReference type="InterPro" id="IPR046508">
    <property type="entry name" value="DUF6686"/>
</dbReference>
<dbReference type="Proteomes" id="UP001363035">
    <property type="component" value="Unassembled WGS sequence"/>
</dbReference>
<dbReference type="EMBL" id="JAYLLN010000052">
    <property type="protein sequence ID" value="MEI5986306.1"/>
    <property type="molecule type" value="Genomic_DNA"/>
</dbReference>
<reference evidence="1 2" key="1">
    <citation type="submission" date="2024-01" db="EMBL/GenBank/DDBJ databases">
        <title>Sphingobacterium tenebrionis sp. nov., a novel endophyte isolated from tenebrio molitor intestines.</title>
        <authorList>
            <person name="Zhang C."/>
        </authorList>
    </citation>
    <scope>NUCLEOTIDE SEQUENCE [LARGE SCALE GENOMIC DNA]</scope>
    <source>
        <strain evidence="1 2">PU5-4</strain>
    </source>
</reference>
<dbReference type="Pfam" id="PF20391">
    <property type="entry name" value="DUF6686"/>
    <property type="match status" value="1"/>
</dbReference>
<sequence>MICPVASFEEIFQTAQGAVYQCSRKNCYWLDFQGEATPFKVRDFFQFKKTIDSIDVEAMLNNSSRSFDFEIIMPFRSERIFILAVEDVLKLQELLAGAKFMIELNSEIKACLQQKAVLAW</sequence>
<comment type="caution">
    <text evidence="1">The sequence shown here is derived from an EMBL/GenBank/DDBJ whole genome shotgun (WGS) entry which is preliminary data.</text>
</comment>
<keyword evidence="2" id="KW-1185">Reference proteome</keyword>
<proteinExistence type="predicted"/>
<gene>
    <name evidence="1" type="ORF">VJ786_15490</name>
</gene>
<evidence type="ECO:0000313" key="2">
    <source>
        <dbReference type="Proteomes" id="UP001363035"/>
    </source>
</evidence>
<dbReference type="RefSeq" id="WP_099367973.1">
    <property type="nucleotide sequence ID" value="NZ_JAYLLN010000052.1"/>
</dbReference>
<evidence type="ECO:0000313" key="1">
    <source>
        <dbReference type="EMBL" id="MEI5986306.1"/>
    </source>
</evidence>
<accession>A0ABU8IA36</accession>
<name>A0ABU8IA36_9SPHI</name>